<protein>
    <submittedName>
        <fullName evidence="3">Glutathione transferase GstA</fullName>
        <ecNumber evidence="3">2.5.1.18</ecNumber>
    </submittedName>
</protein>
<dbReference type="SFLD" id="SFLDG01150">
    <property type="entry name" value="Main.1:_Beta-like"/>
    <property type="match status" value="1"/>
</dbReference>
<dbReference type="InterPro" id="IPR040079">
    <property type="entry name" value="Glutathione_S-Trfase"/>
</dbReference>
<dbReference type="CDD" id="cd03188">
    <property type="entry name" value="GST_C_Beta"/>
    <property type="match status" value="1"/>
</dbReference>
<dbReference type="NCBIfam" id="NF007831">
    <property type="entry name" value="PRK10542.1"/>
    <property type="match status" value="1"/>
</dbReference>
<proteinExistence type="predicted"/>
<dbReference type="SUPFAM" id="SSF52833">
    <property type="entry name" value="Thioredoxin-like"/>
    <property type="match status" value="1"/>
</dbReference>
<dbReference type="RefSeq" id="WP_127028377.1">
    <property type="nucleotide sequence ID" value="NZ_RYFG02000109.1"/>
</dbReference>
<dbReference type="Pfam" id="PF13410">
    <property type="entry name" value="GST_C_2"/>
    <property type="match status" value="1"/>
</dbReference>
<dbReference type="Gene3D" id="1.20.1050.10">
    <property type="match status" value="1"/>
</dbReference>
<dbReference type="InterPro" id="IPR036249">
    <property type="entry name" value="Thioredoxin-like_sf"/>
</dbReference>
<feature type="domain" description="GST C-terminal" evidence="2">
    <location>
        <begin position="87"/>
        <end position="202"/>
    </location>
</feature>
<reference evidence="3 4" key="1">
    <citation type="journal article" date="2019" name="Antonie Van Leeuwenhoek">
        <title>Description of 'Ca. Methylobacter oryzae' KRF1, a novel species from the environmentally important Methylobacter clade 2.</title>
        <authorList>
            <person name="Khatri K."/>
            <person name="Mohite J.A."/>
            <person name="Pandit P.S."/>
            <person name="Bahulikar R."/>
            <person name="Rahalkar M.C."/>
        </authorList>
    </citation>
    <scope>NUCLEOTIDE SEQUENCE [LARGE SCALE GENOMIC DNA]</scope>
    <source>
        <strain evidence="3 4">KRF1</strain>
    </source>
</reference>
<evidence type="ECO:0000313" key="3">
    <source>
        <dbReference type="EMBL" id="TRW92087.1"/>
    </source>
</evidence>
<dbReference type="SFLD" id="SFLDG00358">
    <property type="entry name" value="Main_(cytGST)"/>
    <property type="match status" value="1"/>
</dbReference>
<dbReference type="Proteomes" id="UP000733744">
    <property type="component" value="Unassembled WGS sequence"/>
</dbReference>
<dbReference type="PANTHER" id="PTHR44051">
    <property type="entry name" value="GLUTATHIONE S-TRANSFERASE-RELATED"/>
    <property type="match status" value="1"/>
</dbReference>
<sequence length="202" mass="22345">MKLYYSKGACSLSPHIAACEAELPLELVEVDLQSKRTKAGEDFRLVNPNGYVPVLVLDDGNRLTEGPAIVQYLADRAPDKKLAPAAGTFERYQLQQWLNFISTEIHKGGFGLWFNPSMPEAAKRVAIASLISRLETVSDHLSSRAFLLGEHFTVADGYLFVTLRWGVYVNVDIGRWPVLANYAAKIGARPAVQKALREEGLV</sequence>
<gene>
    <name evidence="3" type="primary">gstA</name>
    <name evidence="3" type="ORF">EKO24_015600</name>
</gene>
<dbReference type="SUPFAM" id="SSF47616">
    <property type="entry name" value="GST C-terminal domain-like"/>
    <property type="match status" value="1"/>
</dbReference>
<feature type="domain" description="GST N-terminal" evidence="1">
    <location>
        <begin position="1"/>
        <end position="81"/>
    </location>
</feature>
<dbReference type="GO" id="GO:0004364">
    <property type="term" value="F:glutathione transferase activity"/>
    <property type="evidence" value="ECO:0007669"/>
    <property type="project" value="UniProtKB-EC"/>
</dbReference>
<evidence type="ECO:0000259" key="2">
    <source>
        <dbReference type="PROSITE" id="PS50405"/>
    </source>
</evidence>
<dbReference type="PROSITE" id="PS50404">
    <property type="entry name" value="GST_NTER"/>
    <property type="match status" value="1"/>
</dbReference>
<dbReference type="InterPro" id="IPR010987">
    <property type="entry name" value="Glutathione-S-Trfase_C-like"/>
</dbReference>
<dbReference type="PANTHER" id="PTHR44051:SF8">
    <property type="entry name" value="GLUTATHIONE S-TRANSFERASE GSTA"/>
    <property type="match status" value="1"/>
</dbReference>
<dbReference type="PROSITE" id="PS50405">
    <property type="entry name" value="GST_CTER"/>
    <property type="match status" value="1"/>
</dbReference>
<dbReference type="InterPro" id="IPR004045">
    <property type="entry name" value="Glutathione_S-Trfase_N"/>
</dbReference>
<evidence type="ECO:0000313" key="4">
    <source>
        <dbReference type="Proteomes" id="UP000733744"/>
    </source>
</evidence>
<dbReference type="InterPro" id="IPR036282">
    <property type="entry name" value="Glutathione-S-Trfase_C_sf"/>
</dbReference>
<name>A0ABY3C7P5_9GAMM</name>
<dbReference type="Pfam" id="PF13409">
    <property type="entry name" value="GST_N_2"/>
    <property type="match status" value="1"/>
</dbReference>
<accession>A0ABY3C7P5</accession>
<dbReference type="CDD" id="cd03057">
    <property type="entry name" value="GST_N_Beta"/>
    <property type="match status" value="1"/>
</dbReference>
<keyword evidence="4" id="KW-1185">Reference proteome</keyword>
<keyword evidence="3" id="KW-0808">Transferase</keyword>
<organism evidence="3 4">
    <name type="scientific">Candidatus Methylobacter oryzae</name>
    <dbReference type="NCBI Taxonomy" id="2497749"/>
    <lineage>
        <taxon>Bacteria</taxon>
        <taxon>Pseudomonadati</taxon>
        <taxon>Pseudomonadota</taxon>
        <taxon>Gammaproteobacteria</taxon>
        <taxon>Methylococcales</taxon>
        <taxon>Methylococcaceae</taxon>
        <taxon>Methylobacter</taxon>
    </lineage>
</organism>
<dbReference type="Gene3D" id="3.40.30.10">
    <property type="entry name" value="Glutaredoxin"/>
    <property type="match status" value="1"/>
</dbReference>
<evidence type="ECO:0000259" key="1">
    <source>
        <dbReference type="PROSITE" id="PS50404"/>
    </source>
</evidence>
<dbReference type="EMBL" id="RYFG02000109">
    <property type="protein sequence ID" value="TRW92087.1"/>
    <property type="molecule type" value="Genomic_DNA"/>
</dbReference>
<dbReference type="EC" id="2.5.1.18" evidence="3"/>
<comment type="caution">
    <text evidence="3">The sequence shown here is derived from an EMBL/GenBank/DDBJ whole genome shotgun (WGS) entry which is preliminary data.</text>
</comment>
<dbReference type="SFLD" id="SFLDS00019">
    <property type="entry name" value="Glutathione_Transferase_(cytos"/>
    <property type="match status" value="1"/>
</dbReference>